<evidence type="ECO:0000256" key="3">
    <source>
        <dbReference type="ARBA" id="ARBA00023002"/>
    </source>
</evidence>
<dbReference type="HOGENOM" id="CLU_026673_16_6_1"/>
<dbReference type="InterPro" id="IPR036291">
    <property type="entry name" value="NAD(P)-bd_dom_sf"/>
</dbReference>
<dbReference type="InterPro" id="IPR013154">
    <property type="entry name" value="ADH-like_N"/>
</dbReference>
<dbReference type="InterPro" id="IPR020843">
    <property type="entry name" value="ER"/>
</dbReference>
<evidence type="ECO:0000313" key="5">
    <source>
        <dbReference type="EMBL" id="EFQ89725.1"/>
    </source>
</evidence>
<keyword evidence="6" id="KW-1185">Reference proteome</keyword>
<gene>
    <name evidence="5" type="ORF">PTT_13909</name>
</gene>
<proteinExistence type="inferred from homology"/>
<dbReference type="Pfam" id="PF08240">
    <property type="entry name" value="ADH_N"/>
    <property type="match status" value="1"/>
</dbReference>
<dbReference type="KEGG" id="pte:PTT_13909"/>
<dbReference type="InterPro" id="IPR047122">
    <property type="entry name" value="Trans-enoyl_RdTase-like"/>
</dbReference>
<reference evidence="5 6" key="1">
    <citation type="journal article" date="2010" name="Genome Biol.">
        <title>A first genome assembly of the barley fungal pathogen Pyrenophora teres f. teres.</title>
        <authorList>
            <person name="Ellwood S.R."/>
            <person name="Liu Z."/>
            <person name="Syme R.A."/>
            <person name="Lai Z."/>
            <person name="Hane J.K."/>
            <person name="Keiper F."/>
            <person name="Moffat C.S."/>
            <person name="Oliver R.P."/>
            <person name="Friesen T.L."/>
        </authorList>
    </citation>
    <scope>NUCLEOTIDE SEQUENCE [LARGE SCALE GENOMIC DNA]</scope>
    <source>
        <strain evidence="5 6">0-1</strain>
    </source>
</reference>
<dbReference type="GO" id="GO:0016651">
    <property type="term" value="F:oxidoreductase activity, acting on NAD(P)H"/>
    <property type="evidence" value="ECO:0007669"/>
    <property type="project" value="InterPro"/>
</dbReference>
<dbReference type="Gene3D" id="3.90.180.10">
    <property type="entry name" value="Medium-chain alcohol dehydrogenases, catalytic domain"/>
    <property type="match status" value="1"/>
</dbReference>
<evidence type="ECO:0000259" key="4">
    <source>
        <dbReference type="SMART" id="SM00829"/>
    </source>
</evidence>
<dbReference type="STRING" id="861557.E3RX27"/>
<dbReference type="Gene3D" id="3.40.50.720">
    <property type="entry name" value="NAD(P)-binding Rossmann-like Domain"/>
    <property type="match status" value="1"/>
</dbReference>
<name>E3RX27_PYRTT</name>
<accession>E3RX27</accession>
<dbReference type="OrthoDB" id="10257049at2759"/>
<organism evidence="6">
    <name type="scientific">Pyrenophora teres f. teres (strain 0-1)</name>
    <name type="common">Barley net blotch fungus</name>
    <name type="synonym">Drechslera teres f. teres</name>
    <dbReference type="NCBI Taxonomy" id="861557"/>
    <lineage>
        <taxon>Eukaryota</taxon>
        <taxon>Fungi</taxon>
        <taxon>Dikarya</taxon>
        <taxon>Ascomycota</taxon>
        <taxon>Pezizomycotina</taxon>
        <taxon>Dothideomycetes</taxon>
        <taxon>Pleosporomycetidae</taxon>
        <taxon>Pleosporales</taxon>
        <taxon>Pleosporineae</taxon>
        <taxon>Pleosporaceae</taxon>
        <taxon>Pyrenophora</taxon>
    </lineage>
</organism>
<evidence type="ECO:0000313" key="6">
    <source>
        <dbReference type="Proteomes" id="UP000001067"/>
    </source>
</evidence>
<dbReference type="CDD" id="cd08249">
    <property type="entry name" value="enoyl_reductase_like"/>
    <property type="match status" value="1"/>
</dbReference>
<dbReference type="eggNOG" id="KOG1198">
    <property type="taxonomic scope" value="Eukaryota"/>
</dbReference>
<dbReference type="InterPro" id="IPR011032">
    <property type="entry name" value="GroES-like_sf"/>
</dbReference>
<comment type="similarity">
    <text evidence="1">Belongs to the zinc-containing alcohol dehydrogenase family.</text>
</comment>
<evidence type="ECO:0000256" key="1">
    <source>
        <dbReference type="ARBA" id="ARBA00008072"/>
    </source>
</evidence>
<dbReference type="PANTHER" id="PTHR45348:SF2">
    <property type="entry name" value="ZINC-TYPE ALCOHOL DEHYDROGENASE-LIKE PROTEIN C2E1P3.01"/>
    <property type="match status" value="1"/>
</dbReference>
<sequence length="286" mass="30777">MPQNKAAWITSPGAHPFVVKEAPYLSAGPEEVVIKNAVIAINPVEWKIQYHSEEHKYLYNYPFILGSDCVGTVEEVGKGVTRFAKGDRVIAFCPSLPTNNTAQSAFQYYTLVPASHTISIPASLPFKNGVVLPLALATAASGLYPPNLLNLPLPTTPPCKTELKKTVLIWGGSSSVGLAAIQLAVTSGLRVIATCSPANFELVKSVGAEEVFYYRSVSAASDVVVSLQQPDTEFAGVYDAISESSSFSMVKFILETLQSKVHIAVVLPCAADMASEWYNPQFFMAL</sequence>
<dbReference type="EMBL" id="GL535584">
    <property type="protein sequence ID" value="EFQ89725.1"/>
    <property type="molecule type" value="Genomic_DNA"/>
</dbReference>
<dbReference type="SUPFAM" id="SSF51735">
    <property type="entry name" value="NAD(P)-binding Rossmann-fold domains"/>
    <property type="match status" value="1"/>
</dbReference>
<dbReference type="PANTHER" id="PTHR45348">
    <property type="entry name" value="HYPOTHETICAL OXIDOREDUCTASE (EUROFUNG)"/>
    <property type="match status" value="1"/>
</dbReference>
<evidence type="ECO:0000256" key="2">
    <source>
        <dbReference type="ARBA" id="ARBA00011245"/>
    </source>
</evidence>
<comment type="subunit">
    <text evidence="2">Monomer.</text>
</comment>
<protein>
    <recommendedName>
        <fullName evidence="4">Enoyl reductase (ER) domain-containing protein</fullName>
    </recommendedName>
</protein>
<dbReference type="AlphaFoldDB" id="E3RX27"/>
<feature type="domain" description="Enoyl reductase (ER)" evidence="4">
    <location>
        <begin position="13"/>
        <end position="266"/>
    </location>
</feature>
<dbReference type="SMART" id="SM00829">
    <property type="entry name" value="PKS_ER"/>
    <property type="match status" value="1"/>
</dbReference>
<keyword evidence="3" id="KW-0560">Oxidoreductase</keyword>
<dbReference type="SUPFAM" id="SSF50129">
    <property type="entry name" value="GroES-like"/>
    <property type="match status" value="1"/>
</dbReference>
<dbReference type="Proteomes" id="UP000001067">
    <property type="component" value="Unassembled WGS sequence"/>
</dbReference>